<evidence type="ECO:0000256" key="1">
    <source>
        <dbReference type="SAM" id="MobiDB-lite"/>
    </source>
</evidence>
<evidence type="ECO:0000313" key="3">
    <source>
        <dbReference type="Proteomes" id="UP001500994"/>
    </source>
</evidence>
<gene>
    <name evidence="2" type="ORF">GCM10009864_75650</name>
</gene>
<feature type="compositionally biased region" description="Basic and acidic residues" evidence="1">
    <location>
        <begin position="29"/>
        <end position="45"/>
    </location>
</feature>
<evidence type="ECO:0000313" key="2">
    <source>
        <dbReference type="EMBL" id="GAA2690406.1"/>
    </source>
</evidence>
<keyword evidence="3" id="KW-1185">Reference proteome</keyword>
<accession>A0ABN3T0Z5</accession>
<protein>
    <submittedName>
        <fullName evidence="2">Uncharacterized protein</fullName>
    </submittedName>
</protein>
<proteinExistence type="predicted"/>
<reference evidence="2 3" key="1">
    <citation type="journal article" date="2019" name="Int. J. Syst. Evol. Microbiol.">
        <title>The Global Catalogue of Microorganisms (GCM) 10K type strain sequencing project: providing services to taxonomists for standard genome sequencing and annotation.</title>
        <authorList>
            <consortium name="The Broad Institute Genomics Platform"/>
            <consortium name="The Broad Institute Genome Sequencing Center for Infectious Disease"/>
            <person name="Wu L."/>
            <person name="Ma J."/>
        </authorList>
    </citation>
    <scope>NUCLEOTIDE SEQUENCE [LARGE SCALE GENOMIC DNA]</scope>
    <source>
        <strain evidence="2 3">JCM 16374</strain>
    </source>
</reference>
<dbReference type="Proteomes" id="UP001500994">
    <property type="component" value="Unassembled WGS sequence"/>
</dbReference>
<name>A0ABN3T0Z5_9ACTN</name>
<feature type="region of interest" description="Disordered" evidence="1">
    <location>
        <begin position="26"/>
        <end position="45"/>
    </location>
</feature>
<organism evidence="2 3">
    <name type="scientific">Streptomyces lunalinharesii</name>
    <dbReference type="NCBI Taxonomy" id="333384"/>
    <lineage>
        <taxon>Bacteria</taxon>
        <taxon>Bacillati</taxon>
        <taxon>Actinomycetota</taxon>
        <taxon>Actinomycetes</taxon>
        <taxon>Kitasatosporales</taxon>
        <taxon>Streptomycetaceae</taxon>
        <taxon>Streptomyces</taxon>
    </lineage>
</organism>
<comment type="caution">
    <text evidence="2">The sequence shown here is derived from an EMBL/GenBank/DDBJ whole genome shotgun (WGS) entry which is preliminary data.</text>
</comment>
<dbReference type="EMBL" id="BAAARK010000051">
    <property type="protein sequence ID" value="GAA2690406.1"/>
    <property type="molecule type" value="Genomic_DNA"/>
</dbReference>
<sequence>MSASSTTPAIRNIPPYSSVSRIRMVGRNHGAERRRGAGAGRREGLGETGEGVAAVVYGGVVTAVSPAVPVKRLRGRTTG</sequence>